<feature type="domain" description="Putative zinc-finger" evidence="2">
    <location>
        <begin position="879"/>
        <end position="899"/>
    </location>
</feature>
<dbReference type="InterPro" id="IPR039278">
    <property type="entry name" value="Red1"/>
</dbReference>
<evidence type="ECO:0000256" key="1">
    <source>
        <dbReference type="SAM" id="MobiDB-lite"/>
    </source>
</evidence>
<evidence type="ECO:0000259" key="2">
    <source>
        <dbReference type="Pfam" id="PF10650"/>
    </source>
</evidence>
<name>A0AAD8MLT8_9APIA</name>
<reference evidence="3" key="2">
    <citation type="submission" date="2023-05" db="EMBL/GenBank/DDBJ databases">
        <authorList>
            <person name="Schelkunov M.I."/>
        </authorList>
    </citation>
    <scope>NUCLEOTIDE SEQUENCE</scope>
    <source>
        <strain evidence="3">Hsosn_3</strain>
        <tissue evidence="3">Leaf</tissue>
    </source>
</reference>
<dbReference type="GO" id="GO:0000178">
    <property type="term" value="C:exosome (RNase complex)"/>
    <property type="evidence" value="ECO:0007669"/>
    <property type="project" value="TreeGrafter"/>
</dbReference>
<gene>
    <name evidence="3" type="ORF">POM88_024835</name>
</gene>
<dbReference type="SUPFAM" id="SSF48452">
    <property type="entry name" value="TPR-like"/>
    <property type="match status" value="1"/>
</dbReference>
<feature type="region of interest" description="Disordered" evidence="1">
    <location>
        <begin position="232"/>
        <end position="255"/>
    </location>
</feature>
<feature type="region of interest" description="Disordered" evidence="1">
    <location>
        <begin position="613"/>
        <end position="647"/>
    </location>
</feature>
<sequence>MEEKAEQLKRASGETFPAKNKEEGELSSSFDDDERPRHKSSRLDGRSSRQSATALVRRNLQHAAKSVSTNNREEFVGQASRSYVQPNHRNKFEKKRVPLVISFSDDDSGSDSESEDYKRKNASEAGNDTFGVARSRRPPAASSSKMLPGNTKKEAILPRKVSPSRTSISSMMKTGRLLSKSGGHVNNIISNNKNKAEQEHGRNQNVHLNSSKLQDLRQLIAIRENELKIKVDKKKESPSGSCKNNSAPNLSSGSTKICREAHDDFGEDEVKEPERKRLKFEESHACPVNTECRKNVQYTESTLLSENIVLEKCGQQLIDNHRSSYEQFAVGTSQPQRAEKNCRSALAGDASNIVKNGTSSITGVSHCNHTAQLEGRIIAVNRPVDTSDRAPHTADLGHPVGTNYQPPFIPVNKTTNEFRSAEKAIEPVLKDAHQVCPDHILSNNLETFDASRSNSNIWNTLGNLNISGTTKMDLQELMELEELHDKELEEAQEYRHKCEVEERVAHKAYRRAQRATMEANSRCAHLYRNRELFSAQLRSLMMDNPSMLWSSSLGDEQGEGPNSLNKAPDVNLHVVPLGHRAESELYAHNHGENVSVVGFANVTQKNVSGIEENVQHLSGTSTSEPKENNADMNAADSQSSDSNLSAEEGDEAFLIENEMKDSNLGHQRKEVISGEDRKLLDSSQDSLLLEASLRSQLFARLGVNSSLNKRGVGQKPKDETESSAHDGNDDSLERSTGILLSSDLEKDLSFDLRGNEIEGTLSELPVQIKANCYVDKFSSNFGSSIDVPLDNKFVIEALYPVMRSAFVHMKVVDVVNLVHSHNGHNSTGLHSNDKNSRDDSHYETVGSSSTPREETSVDICFKEAGFYSCNPNIDPLWPLCMFELRGKCNNDECPWQHVRDNSCRNLNIDNAIEGEVLETAPGMMSPDATKFSKSSDLLGFAPPSYLVCSDIMKADLSACKSVLGQSEASCWQTNFSATLVLSSLLPMGLPLDQPFLHGPGARIESYGSWNRQSSYFHSIQGMSQPNHHLIDIDESLDMALVILGQEANKQKGRIEALKLLARALEADPKSAVLWIVYLHIYYCNQKSIGKDDMFKYAVEHNRGSYELWLMYINSREQLEDRLIAYETSLSALSHNASPDKDAVHSSKCILDIFLQMMNTLCISGKVGKALEKLNELFPSRMNSCEPYGLSDVVACLTVWDKCIFWVCCVYLILYKKLPDTLVPQFECQKELSALEWVSTQLTSDEKQQAVRLLEMAVNSLELDIDCESHGSETETARKAGQVFAINHVRCVAVLQGSDCSRILLDRYIKLYPSCVELALVAARAHEVESEDTSFDGFERALSNWLEDVPGVQCIWNQYVEYALQSGRESYVQTLMDRWFHSVWKVKCSQHKIFDTLDGEMSPGSQNPDAYVSNSRDFDLSFGLLNFSIYKLLQNDRTAAHSAIDRALECASAENFKHCVKEHAMFWLTGGSQLKDTPASEMLNILKDISLVNLVLQVCNGPLLLPQAFDKLSDLVDLVESVMEILPANYQLAISVCKFLSRSSNSAVVTSSVSYWASSVLVNALFKTVPVAPEYVWVEAVNVLHDLDNIHPLSLSFHKRALAVYPFSLKLWNSYLSLCKITGDEKAVKSEAARRGIELD</sequence>
<dbReference type="InterPro" id="IPR019607">
    <property type="entry name" value="Putative_zinc-finger_domain"/>
</dbReference>
<feature type="compositionally biased region" description="Polar residues" evidence="1">
    <location>
        <begin position="238"/>
        <end position="255"/>
    </location>
</feature>
<protein>
    <submittedName>
        <fullName evidence="3">RNA-binding family protein</fullName>
    </submittedName>
</protein>
<feature type="region of interest" description="Disordered" evidence="1">
    <location>
        <begin position="708"/>
        <end position="735"/>
    </location>
</feature>
<reference evidence="3" key="1">
    <citation type="submission" date="2023-02" db="EMBL/GenBank/DDBJ databases">
        <title>Genome of toxic invasive species Heracleum sosnowskyi carries increased number of genes despite the absence of recent whole-genome duplications.</title>
        <authorList>
            <person name="Schelkunov M."/>
            <person name="Shtratnikova V."/>
            <person name="Makarenko M."/>
            <person name="Klepikova A."/>
            <person name="Omelchenko D."/>
            <person name="Novikova G."/>
            <person name="Obukhova E."/>
            <person name="Bogdanov V."/>
            <person name="Penin A."/>
            <person name="Logacheva M."/>
        </authorList>
    </citation>
    <scope>NUCLEOTIDE SEQUENCE</scope>
    <source>
        <strain evidence="3">Hsosn_3</strain>
        <tissue evidence="3">Leaf</tissue>
    </source>
</reference>
<dbReference type="InterPro" id="IPR011990">
    <property type="entry name" value="TPR-like_helical_dom_sf"/>
</dbReference>
<dbReference type="EMBL" id="JAUIZM010000006">
    <property type="protein sequence ID" value="KAK1378091.1"/>
    <property type="molecule type" value="Genomic_DNA"/>
</dbReference>
<feature type="compositionally biased region" description="Basic and acidic residues" evidence="1">
    <location>
        <begin position="1"/>
        <end position="12"/>
    </location>
</feature>
<dbReference type="PANTHER" id="PTHR21563:SF3">
    <property type="entry name" value="ZINC FINGER C3H1 DOMAIN-CONTAINING PROTEIN"/>
    <property type="match status" value="1"/>
</dbReference>
<organism evidence="3 4">
    <name type="scientific">Heracleum sosnowskyi</name>
    <dbReference type="NCBI Taxonomy" id="360622"/>
    <lineage>
        <taxon>Eukaryota</taxon>
        <taxon>Viridiplantae</taxon>
        <taxon>Streptophyta</taxon>
        <taxon>Embryophyta</taxon>
        <taxon>Tracheophyta</taxon>
        <taxon>Spermatophyta</taxon>
        <taxon>Magnoliopsida</taxon>
        <taxon>eudicotyledons</taxon>
        <taxon>Gunneridae</taxon>
        <taxon>Pentapetalae</taxon>
        <taxon>asterids</taxon>
        <taxon>campanulids</taxon>
        <taxon>Apiales</taxon>
        <taxon>Apiaceae</taxon>
        <taxon>Apioideae</taxon>
        <taxon>apioid superclade</taxon>
        <taxon>Tordylieae</taxon>
        <taxon>Tordyliinae</taxon>
        <taxon>Heracleum</taxon>
    </lineage>
</organism>
<comment type="caution">
    <text evidence="3">The sequence shown here is derived from an EMBL/GenBank/DDBJ whole genome shotgun (WGS) entry which is preliminary data.</text>
</comment>
<feature type="compositionally biased region" description="Basic and acidic residues" evidence="1">
    <location>
        <begin position="831"/>
        <end position="842"/>
    </location>
</feature>
<feature type="region of interest" description="Disordered" evidence="1">
    <location>
        <begin position="1"/>
        <end position="149"/>
    </location>
</feature>
<accession>A0AAD8MLT8</accession>
<dbReference type="PANTHER" id="PTHR21563">
    <property type="entry name" value="ZINC FINGER C3H1 DOMAIN-CONTAINING PROTEIN"/>
    <property type="match status" value="1"/>
</dbReference>
<feature type="region of interest" description="Disordered" evidence="1">
    <location>
        <begin position="823"/>
        <end position="851"/>
    </location>
</feature>
<feature type="compositionally biased region" description="Basic and acidic residues" evidence="1">
    <location>
        <begin position="715"/>
        <end position="733"/>
    </location>
</feature>
<evidence type="ECO:0000313" key="3">
    <source>
        <dbReference type="EMBL" id="KAK1378091.1"/>
    </source>
</evidence>
<dbReference type="Pfam" id="PF10650">
    <property type="entry name" value="zf-C3H1"/>
    <property type="match status" value="1"/>
</dbReference>
<dbReference type="Proteomes" id="UP001237642">
    <property type="component" value="Unassembled WGS sequence"/>
</dbReference>
<evidence type="ECO:0000313" key="4">
    <source>
        <dbReference type="Proteomes" id="UP001237642"/>
    </source>
</evidence>
<dbReference type="GO" id="GO:0005634">
    <property type="term" value="C:nucleus"/>
    <property type="evidence" value="ECO:0007669"/>
    <property type="project" value="TreeGrafter"/>
</dbReference>
<feature type="compositionally biased region" description="Acidic residues" evidence="1">
    <location>
        <begin position="104"/>
        <end position="114"/>
    </location>
</feature>
<keyword evidence="4" id="KW-1185">Reference proteome</keyword>
<feature type="compositionally biased region" description="Polar residues" evidence="1">
    <location>
        <begin position="635"/>
        <end position="645"/>
    </location>
</feature>
<proteinExistence type="predicted"/>